<gene>
    <name evidence="2" type="ORF">RAJCM14343_5004</name>
</gene>
<sequence length="40" mass="4299">MLERVNVCTAQDVVDLDSPPSESRTIGMSWASSASSSVER</sequence>
<feature type="compositionally biased region" description="Low complexity" evidence="1">
    <location>
        <begin position="29"/>
        <end position="40"/>
    </location>
</feature>
<name>A0ABQ0YSX2_9NOCA</name>
<accession>A0ABQ0YSX2</accession>
<evidence type="ECO:0000256" key="1">
    <source>
        <dbReference type="SAM" id="MobiDB-lite"/>
    </source>
</evidence>
<keyword evidence="3" id="KW-1185">Reference proteome</keyword>
<organism evidence="2 3">
    <name type="scientific">Rhodococcus aetherivorans</name>
    <dbReference type="NCBI Taxonomy" id="191292"/>
    <lineage>
        <taxon>Bacteria</taxon>
        <taxon>Bacillati</taxon>
        <taxon>Actinomycetota</taxon>
        <taxon>Actinomycetes</taxon>
        <taxon>Mycobacteriales</taxon>
        <taxon>Nocardiaceae</taxon>
        <taxon>Rhodococcus</taxon>
    </lineage>
</organism>
<dbReference type="Proteomes" id="UP000325466">
    <property type="component" value="Unassembled WGS sequence"/>
</dbReference>
<feature type="region of interest" description="Disordered" evidence="1">
    <location>
        <begin position="16"/>
        <end position="40"/>
    </location>
</feature>
<reference evidence="2 3" key="1">
    <citation type="journal article" date="2018" name="Biodegradation">
        <title>1,4-Dioxane degradation characteristics of Rhodococcus aetherivorans JCM 14343.</title>
        <authorList>
            <person name="Inoue D."/>
            <person name="Tsunoda T."/>
            <person name="Yamamoto N."/>
            <person name="Ike M."/>
            <person name="Sei K."/>
        </authorList>
    </citation>
    <scope>NUCLEOTIDE SEQUENCE [LARGE SCALE GENOMIC DNA]</scope>
    <source>
        <strain evidence="2 3">JCM 14343</strain>
    </source>
</reference>
<evidence type="ECO:0000313" key="3">
    <source>
        <dbReference type="Proteomes" id="UP000325466"/>
    </source>
</evidence>
<proteinExistence type="predicted"/>
<protein>
    <submittedName>
        <fullName evidence="2">Uncharacterized protein</fullName>
    </submittedName>
</protein>
<dbReference type="EMBL" id="BLAH01000125">
    <property type="protein sequence ID" value="GES39728.1"/>
    <property type="molecule type" value="Genomic_DNA"/>
</dbReference>
<evidence type="ECO:0000313" key="2">
    <source>
        <dbReference type="EMBL" id="GES39728.1"/>
    </source>
</evidence>
<comment type="caution">
    <text evidence="2">The sequence shown here is derived from an EMBL/GenBank/DDBJ whole genome shotgun (WGS) entry which is preliminary data.</text>
</comment>